<dbReference type="EMBL" id="JBEDNZ010000009">
    <property type="protein sequence ID" value="KAL0838695.1"/>
    <property type="molecule type" value="Genomic_DNA"/>
</dbReference>
<reference evidence="2 3" key="1">
    <citation type="submission" date="2024-06" db="EMBL/GenBank/DDBJ databases">
        <title>A chromosome-level genome assembly of beet webworm, Loxostege sticticalis.</title>
        <authorList>
            <person name="Zhang Y."/>
        </authorList>
    </citation>
    <scope>NUCLEOTIDE SEQUENCE [LARGE SCALE GENOMIC DNA]</scope>
    <source>
        <strain evidence="2">AQ028</strain>
        <tissue evidence="2">Male pupae</tissue>
    </source>
</reference>
<evidence type="ECO:0000313" key="3">
    <source>
        <dbReference type="Proteomes" id="UP001549921"/>
    </source>
</evidence>
<name>A0ABD0T9Q2_LOXSC</name>
<comment type="caution">
    <text evidence="2">The sequence shown here is derived from an EMBL/GenBank/DDBJ whole genome shotgun (WGS) entry which is preliminary data.</text>
</comment>
<sequence>MTAYTLLKMDQISEVLNKKPRLSTCISLALGMFAVTMAAVAMGVFIGYTYCYIEHHSGFKPVKGNVSQSSNYHILHMPYPVEESEEVRQNRTINGALLSSVLVSRIMRLGQSLVQDEMQDDVHFHFT</sequence>
<organism evidence="2 3">
    <name type="scientific">Loxostege sticticalis</name>
    <name type="common">Beet webworm moth</name>
    <dbReference type="NCBI Taxonomy" id="481309"/>
    <lineage>
        <taxon>Eukaryota</taxon>
        <taxon>Metazoa</taxon>
        <taxon>Ecdysozoa</taxon>
        <taxon>Arthropoda</taxon>
        <taxon>Hexapoda</taxon>
        <taxon>Insecta</taxon>
        <taxon>Pterygota</taxon>
        <taxon>Neoptera</taxon>
        <taxon>Endopterygota</taxon>
        <taxon>Lepidoptera</taxon>
        <taxon>Glossata</taxon>
        <taxon>Ditrysia</taxon>
        <taxon>Pyraloidea</taxon>
        <taxon>Crambidae</taxon>
        <taxon>Pyraustinae</taxon>
        <taxon>Loxostege</taxon>
    </lineage>
</organism>
<dbReference type="Proteomes" id="UP001549921">
    <property type="component" value="Unassembled WGS sequence"/>
</dbReference>
<accession>A0ABD0T9Q2</accession>
<feature type="transmembrane region" description="Helical" evidence="1">
    <location>
        <begin position="26"/>
        <end position="53"/>
    </location>
</feature>
<protein>
    <submittedName>
        <fullName evidence="2">Uncharacterized protein</fullName>
    </submittedName>
</protein>
<gene>
    <name evidence="2" type="ORF">ABMA28_016765</name>
</gene>
<keyword evidence="1" id="KW-1133">Transmembrane helix</keyword>
<keyword evidence="1" id="KW-0812">Transmembrane</keyword>
<keyword evidence="1" id="KW-0472">Membrane</keyword>
<dbReference type="AlphaFoldDB" id="A0ABD0T9Q2"/>
<evidence type="ECO:0000313" key="2">
    <source>
        <dbReference type="EMBL" id="KAL0838695.1"/>
    </source>
</evidence>
<proteinExistence type="predicted"/>
<evidence type="ECO:0000256" key="1">
    <source>
        <dbReference type="SAM" id="Phobius"/>
    </source>
</evidence>